<evidence type="ECO:0000256" key="4">
    <source>
        <dbReference type="ARBA" id="ARBA00022840"/>
    </source>
</evidence>
<dbReference type="InterPro" id="IPR017871">
    <property type="entry name" value="ABC_transporter-like_CS"/>
</dbReference>
<feature type="transmembrane region" description="Helical" evidence="6">
    <location>
        <begin position="411"/>
        <end position="433"/>
    </location>
</feature>
<dbReference type="Gene3D" id="3.40.50.300">
    <property type="entry name" value="P-loop containing nucleotide triphosphate hydrolases"/>
    <property type="match status" value="2"/>
</dbReference>
<feature type="transmembrane region" description="Helical" evidence="6">
    <location>
        <begin position="21"/>
        <end position="44"/>
    </location>
</feature>
<feature type="compositionally biased region" description="Polar residues" evidence="5">
    <location>
        <begin position="793"/>
        <end position="803"/>
    </location>
</feature>
<dbReference type="PROSITE" id="PS00211">
    <property type="entry name" value="ABC_TRANSPORTER_1"/>
    <property type="match status" value="2"/>
</dbReference>
<dbReference type="GO" id="GO:0005524">
    <property type="term" value="F:ATP binding"/>
    <property type="evidence" value="ECO:0007669"/>
    <property type="project" value="UniProtKB-KW"/>
</dbReference>
<feature type="transmembrane region" description="Helical" evidence="6">
    <location>
        <begin position="1158"/>
        <end position="1185"/>
    </location>
</feature>
<dbReference type="InterPro" id="IPR026082">
    <property type="entry name" value="ABCA"/>
</dbReference>
<name>A0A0F4ZBE7_9PEZI</name>
<evidence type="ECO:0000256" key="5">
    <source>
        <dbReference type="SAM" id="MobiDB-lite"/>
    </source>
</evidence>
<dbReference type="OrthoDB" id="8061355at2759"/>
<accession>A0A0F4ZBE7</accession>
<dbReference type="GO" id="GO:0005319">
    <property type="term" value="F:lipid transporter activity"/>
    <property type="evidence" value="ECO:0007669"/>
    <property type="project" value="TreeGrafter"/>
</dbReference>
<dbReference type="GO" id="GO:0016887">
    <property type="term" value="F:ATP hydrolysis activity"/>
    <property type="evidence" value="ECO:0007669"/>
    <property type="project" value="InterPro"/>
</dbReference>
<gene>
    <name evidence="8" type="ORF">TD95_001745</name>
</gene>
<dbReference type="Pfam" id="PF00005">
    <property type="entry name" value="ABC_tran"/>
    <property type="match status" value="2"/>
</dbReference>
<evidence type="ECO:0000256" key="3">
    <source>
        <dbReference type="ARBA" id="ARBA00022741"/>
    </source>
</evidence>
<evidence type="ECO:0000259" key="7">
    <source>
        <dbReference type="PROSITE" id="PS50893"/>
    </source>
</evidence>
<feature type="transmembrane region" description="Helical" evidence="6">
    <location>
        <begin position="1206"/>
        <end position="1232"/>
    </location>
</feature>
<dbReference type="InterPro" id="IPR003439">
    <property type="entry name" value="ABC_transporter-like_ATP-bd"/>
</dbReference>
<keyword evidence="1" id="KW-0813">Transport</keyword>
<evidence type="ECO:0000256" key="2">
    <source>
        <dbReference type="ARBA" id="ARBA00022737"/>
    </source>
</evidence>
<feature type="compositionally biased region" description="Basic and acidic residues" evidence="5">
    <location>
        <begin position="805"/>
        <end position="815"/>
    </location>
</feature>
<organism evidence="8 9">
    <name type="scientific">Thielaviopsis punctulata</name>
    <dbReference type="NCBI Taxonomy" id="72032"/>
    <lineage>
        <taxon>Eukaryota</taxon>
        <taxon>Fungi</taxon>
        <taxon>Dikarya</taxon>
        <taxon>Ascomycota</taxon>
        <taxon>Pezizomycotina</taxon>
        <taxon>Sordariomycetes</taxon>
        <taxon>Hypocreomycetidae</taxon>
        <taxon>Microascales</taxon>
        <taxon>Ceratocystidaceae</taxon>
        <taxon>Thielaviopsis</taxon>
    </lineage>
</organism>
<dbReference type="PROSITE" id="PS50893">
    <property type="entry name" value="ABC_TRANSPORTER_2"/>
    <property type="match status" value="2"/>
</dbReference>
<evidence type="ECO:0000313" key="8">
    <source>
        <dbReference type="EMBL" id="KKA27615.1"/>
    </source>
</evidence>
<feature type="transmembrane region" description="Helical" evidence="6">
    <location>
        <begin position="229"/>
        <end position="246"/>
    </location>
</feature>
<proteinExistence type="predicted"/>
<dbReference type="CDD" id="cd03263">
    <property type="entry name" value="ABC_subfamily_A"/>
    <property type="match status" value="2"/>
</dbReference>
<feature type="transmembrane region" description="Helical" evidence="6">
    <location>
        <begin position="846"/>
        <end position="867"/>
    </location>
</feature>
<evidence type="ECO:0000256" key="6">
    <source>
        <dbReference type="SAM" id="Phobius"/>
    </source>
</evidence>
<feature type="transmembrane region" description="Helical" evidence="6">
    <location>
        <begin position="1058"/>
        <end position="1080"/>
    </location>
</feature>
<feature type="domain" description="ABC transporter" evidence="7">
    <location>
        <begin position="1263"/>
        <end position="1491"/>
    </location>
</feature>
<keyword evidence="9" id="KW-1185">Reference proteome</keyword>
<protein>
    <recommendedName>
        <fullName evidence="7">ABC transporter domain-containing protein</fullName>
    </recommendedName>
</protein>
<dbReference type="SMART" id="SM00382">
    <property type="entry name" value="AAA"/>
    <property type="match status" value="2"/>
</dbReference>
<dbReference type="Proteomes" id="UP000033483">
    <property type="component" value="Unassembled WGS sequence"/>
</dbReference>
<keyword evidence="2" id="KW-0677">Repeat</keyword>
<feature type="transmembrane region" description="Helical" evidence="6">
    <location>
        <begin position="315"/>
        <end position="338"/>
    </location>
</feature>
<evidence type="ECO:0000313" key="9">
    <source>
        <dbReference type="Proteomes" id="UP000033483"/>
    </source>
</evidence>
<dbReference type="EMBL" id="LAEV01001611">
    <property type="protein sequence ID" value="KKA27615.1"/>
    <property type="molecule type" value="Genomic_DNA"/>
</dbReference>
<keyword evidence="6" id="KW-0812">Transmembrane</keyword>
<dbReference type="FunFam" id="3.40.50.300:FF:001345">
    <property type="entry name" value="Related to ABC transporter"/>
    <property type="match status" value="1"/>
</dbReference>
<keyword evidence="3" id="KW-0547">Nucleotide-binding</keyword>
<dbReference type="GO" id="GO:0016020">
    <property type="term" value="C:membrane"/>
    <property type="evidence" value="ECO:0007669"/>
    <property type="project" value="UniProtKB-SubCell"/>
</dbReference>
<dbReference type="SUPFAM" id="SSF52540">
    <property type="entry name" value="P-loop containing nucleoside triphosphate hydrolases"/>
    <property type="match status" value="2"/>
</dbReference>
<feature type="transmembrane region" description="Helical" evidence="6">
    <location>
        <begin position="368"/>
        <end position="390"/>
    </location>
</feature>
<feature type="transmembrane region" description="Helical" evidence="6">
    <location>
        <begin position="281"/>
        <end position="303"/>
    </location>
</feature>
<evidence type="ECO:0000256" key="1">
    <source>
        <dbReference type="ARBA" id="ARBA00022448"/>
    </source>
</evidence>
<feature type="region of interest" description="Disordered" evidence="5">
    <location>
        <begin position="789"/>
        <end position="815"/>
    </location>
</feature>
<feature type="domain" description="ABC transporter" evidence="7">
    <location>
        <begin position="468"/>
        <end position="703"/>
    </location>
</feature>
<dbReference type="GO" id="GO:0140359">
    <property type="term" value="F:ABC-type transporter activity"/>
    <property type="evidence" value="ECO:0007669"/>
    <property type="project" value="InterPro"/>
</dbReference>
<reference evidence="8 9" key="1">
    <citation type="submission" date="2015-03" db="EMBL/GenBank/DDBJ databases">
        <authorList>
            <person name="Radwan O."/>
            <person name="Al-Naeli F.A."/>
            <person name="Rendon G.A."/>
            <person name="Fields C."/>
        </authorList>
    </citation>
    <scope>NUCLEOTIDE SEQUENCE [LARGE SCALE GENOMIC DNA]</scope>
    <source>
        <strain evidence="8">CR-DP1</strain>
    </source>
</reference>
<dbReference type="InterPro" id="IPR027417">
    <property type="entry name" value="P-loop_NTPase"/>
</dbReference>
<keyword evidence="4" id="KW-0067">ATP-binding</keyword>
<dbReference type="PANTHER" id="PTHR19229:SF36">
    <property type="entry name" value="ATP-BINDING CASSETTE SUB-FAMILY A MEMBER 2"/>
    <property type="match status" value="1"/>
</dbReference>
<keyword evidence="6" id="KW-1133">Transmembrane helix</keyword>
<feature type="transmembrane region" description="Helical" evidence="6">
    <location>
        <begin position="975"/>
        <end position="996"/>
    </location>
</feature>
<feature type="transmembrane region" description="Helical" evidence="6">
    <location>
        <begin position="1016"/>
        <end position="1037"/>
    </location>
</feature>
<feature type="transmembrane region" description="Helical" evidence="6">
    <location>
        <begin position="1121"/>
        <end position="1138"/>
    </location>
</feature>
<comment type="caution">
    <text evidence="8">The sequence shown here is derived from an EMBL/GenBank/DDBJ whole genome shotgun (WGS) entry which is preliminary data.</text>
</comment>
<sequence length="1621" mass="176649">MSVQRQIRTLMSKNFRILFGRHALGTLLIAFVVPIALTALFSFAKNLFVSPAQYGVGDARPIRSLPDALALAAKDSRKTVVFVNNGFTTGVINDVIDDLSKTVSSAGANPVTLTSEDPLATVCRSTLRGVSTCYGAVVFHSSPDQGSDGSWNYTIRLDGALNALRIHVDKTDNDAEVYLLPLKKAVDTAISNIDEAAEPLPDAMNSIPYTSMTKKERENEIIRLYQKTVINWMGVTLAASVIFITYHQTGFLSQEKESGMACLIDAMMPTKKRWHGMCMRMFASHMSFSLIYLPGWIIGALIIRQGVFRHTSFLTVIVNQILGGLAMSSFSVFASSFFKNAQLSGNTTIIATALMSIMAQSITRPDTATVAVLSFLFPPCAYVYFIVIMARFEHDRVTTNLIHIAPNKMSSFEISGLVIWVFLVIQIVAYPIMGALIEQYLHGANSHGRKVVVDPAEIEKYNLTEAPLRIENFSKIYHPSRFSNIMSCFRKQSGSVTALKDLSMNAGRGQIVALLGANGSGKSTTLDAISGMHRLSSGSITIDGTGGLGIAPQKNVLWDDLTVEQHITIFNHLKAPQQRATKAEIRELIKAIDLDKKRTACAGTLSGGQKRKLQLGMMLTGGSAVCCVDEVSSGIDPLSRRKIWDILLAERGKRTMILTTHFLDEADLLADHIVVLSKGTLKAEGVSAKLKDELGGGYRVHVTTHGRTHEAPDVPGVDKYASFDVVSYIAPSSALAAEVLRALEAANLYDYRFSGPTIEDVFLKLADEIRQESVGPDFVLDKQALEKHDSTISDKNSSAVSNRGGSEKSGSEKDGRLMLTEGRQIGYGRQIQVLAHKRLTVLKTNWVPHLIAFVLPIFAACLTFLFVRNQSPTGCTPTDDNSDTGHESSFGASDLGALLLIGPQSLFQTYDIQGYLGSSSTSFAQYNITPKYTVATTMDSFVDGIKRNYSTIAPGGFFVPDNGDTLVMAYMANKYMSNAMITQNTMNSMLAGISISTEYEAFATPWNPSMGHSLQMVTYMCIALVAYPAFFALYPNLERRRLIRGFEYSNGVRPLPLWLAYAGLDFVVVLGVSAIITIIWAAASSIWYHIGYVFLVLVLYGLAATLFGYMFSLWAKTQLGTYAYVAMVQAVVFVGYLVGYMSTLSYAPITKVDHELLIVHYTVSAVAPIGSVVRALLLVLNLFSVSCQGQSLSSNPSGIKFYGGPIVYLIVQSLIYALIILCMDGGAAGSWYRKMFSRPPAPVSTEESLSSSETKTPASHSGLVVQNLTKTFSKNTVVDNLSFDVRHGEVFALLGPNGAGKSTTISMIRGDIRPSGRFGGDALVENHSVTHDLVGVRAHLGVCPQFDAIDEMTVREHLTFYARVRGVEEINHSVEAILSAVGLRAFAGRAARALSGGNKRKLSLGIALMGNPGVVILDEPSSGLDAAAKRIMWRTLHNTAPGRSILLTTHSMEEADALAGRVGIMAKKMLAMGTIDELRSRFGDALHIHMVSKTAPRTSDDEMQRLADWVQKALPGATIEGKFYNKTYHGQTRFSVPASAVAATPPDSSADNAISVASSRSAIGRLLVLIEENKEALGIEHYSVSMTTLDQVFLAIVGQHNVQEENYETEEKRKWWKMGRR</sequence>
<dbReference type="PANTHER" id="PTHR19229">
    <property type="entry name" value="ATP-BINDING CASSETTE TRANSPORTER SUBFAMILY A ABCA"/>
    <property type="match status" value="1"/>
</dbReference>
<feature type="transmembrane region" description="Helical" evidence="6">
    <location>
        <begin position="1086"/>
        <end position="1109"/>
    </location>
</feature>
<dbReference type="InterPro" id="IPR003593">
    <property type="entry name" value="AAA+_ATPase"/>
</dbReference>
<keyword evidence="6" id="KW-0472">Membrane</keyword>